<dbReference type="AlphaFoldDB" id="A0A1Y5Q531"/>
<sequence>MEDHFEDALEMVEIGSGAQRALDDVRLSR</sequence>
<reference evidence="1" key="1">
    <citation type="submission" date="2016-03" db="EMBL/GenBank/DDBJ databases">
        <authorList>
            <person name="Ploux O."/>
        </authorList>
    </citation>
    <scope>NUCLEOTIDE SEQUENCE</scope>
    <source>
        <strain evidence="1">UC10</strain>
    </source>
</reference>
<dbReference type="EMBL" id="FLTS01000001">
    <property type="protein sequence ID" value="SBV37333.1"/>
    <property type="molecule type" value="Genomic_DNA"/>
</dbReference>
<proteinExistence type="predicted"/>
<name>A0A1Y5Q531_9GAMM</name>
<evidence type="ECO:0000313" key="1">
    <source>
        <dbReference type="EMBL" id="SBV37333.1"/>
    </source>
</evidence>
<accession>A0A1Y5Q531</accession>
<gene>
    <name evidence="1" type="ORF">STPYR_12263</name>
</gene>
<protein>
    <submittedName>
        <fullName evidence="1">Uncharacterized protein</fullName>
    </submittedName>
</protein>
<organism evidence="1">
    <name type="scientific">uncultured Stenotrophomonas sp</name>
    <dbReference type="NCBI Taxonomy" id="165438"/>
    <lineage>
        <taxon>Bacteria</taxon>
        <taxon>Pseudomonadati</taxon>
        <taxon>Pseudomonadota</taxon>
        <taxon>Gammaproteobacteria</taxon>
        <taxon>Lysobacterales</taxon>
        <taxon>Lysobacteraceae</taxon>
        <taxon>Stenotrophomonas</taxon>
        <taxon>environmental samples</taxon>
    </lineage>
</organism>